<reference evidence="1 3" key="2">
    <citation type="journal article" date="2013" name="Nature">
        <title>Insights into bilaterian evolution from three spiralian genomes.</title>
        <authorList>
            <person name="Simakov O."/>
            <person name="Marletaz F."/>
            <person name="Cho S.J."/>
            <person name="Edsinger-Gonzales E."/>
            <person name="Havlak P."/>
            <person name="Hellsten U."/>
            <person name="Kuo D.H."/>
            <person name="Larsson T."/>
            <person name="Lv J."/>
            <person name="Arendt D."/>
            <person name="Savage R."/>
            <person name="Osoegawa K."/>
            <person name="de Jong P."/>
            <person name="Grimwood J."/>
            <person name="Chapman J.A."/>
            <person name="Shapiro H."/>
            <person name="Aerts A."/>
            <person name="Otillar R.P."/>
            <person name="Terry A.Y."/>
            <person name="Boore J.L."/>
            <person name="Grigoriev I.V."/>
            <person name="Lindberg D.R."/>
            <person name="Seaver E.C."/>
            <person name="Weisblat D.A."/>
            <person name="Putnam N.H."/>
            <person name="Rokhsar D.S."/>
        </authorList>
    </citation>
    <scope>NUCLEOTIDE SEQUENCE</scope>
    <source>
        <strain evidence="1 3">I ESC-2004</strain>
    </source>
</reference>
<dbReference type="EMBL" id="KB312312">
    <property type="protein sequence ID" value="ELT87475.1"/>
    <property type="molecule type" value="Genomic_DNA"/>
</dbReference>
<dbReference type="AlphaFoldDB" id="R7T7S7"/>
<protein>
    <submittedName>
        <fullName evidence="1 2">Uncharacterized protein</fullName>
    </submittedName>
</protein>
<dbReference type="EMBL" id="AMQN01003618">
    <property type="status" value="NOT_ANNOTATED_CDS"/>
    <property type="molecule type" value="Genomic_DNA"/>
</dbReference>
<dbReference type="EnsemblMetazoa" id="CapteT198851">
    <property type="protein sequence ID" value="CapteP198851"/>
    <property type="gene ID" value="CapteG198851"/>
</dbReference>
<reference evidence="2" key="3">
    <citation type="submission" date="2015-06" db="UniProtKB">
        <authorList>
            <consortium name="EnsemblMetazoa"/>
        </authorList>
    </citation>
    <scope>IDENTIFICATION</scope>
</reference>
<evidence type="ECO:0000313" key="1">
    <source>
        <dbReference type="EMBL" id="ELT87475.1"/>
    </source>
</evidence>
<keyword evidence="3" id="KW-1185">Reference proteome</keyword>
<evidence type="ECO:0000313" key="2">
    <source>
        <dbReference type="EnsemblMetazoa" id="CapteP198851"/>
    </source>
</evidence>
<sequence>MLARLKMELDINAVKPSLQSPYGCCSRVCVKAMFTRGGMTGHKDRRQSRRRHQSYRPLHMSTGGYITPDIQRGFAQSNDSNRALRLDTAQHLLHVRIRVQFGNKPIEPWSYFRCSASVNYEKRVIPNQKHDRGTEGFLLFRNGASVLLRLPPPSNS</sequence>
<organism evidence="1">
    <name type="scientific">Capitella teleta</name>
    <name type="common">Polychaete worm</name>
    <dbReference type="NCBI Taxonomy" id="283909"/>
    <lineage>
        <taxon>Eukaryota</taxon>
        <taxon>Metazoa</taxon>
        <taxon>Spiralia</taxon>
        <taxon>Lophotrochozoa</taxon>
        <taxon>Annelida</taxon>
        <taxon>Polychaeta</taxon>
        <taxon>Sedentaria</taxon>
        <taxon>Scolecida</taxon>
        <taxon>Capitellidae</taxon>
        <taxon>Capitella</taxon>
    </lineage>
</organism>
<dbReference type="HOGENOM" id="CLU_1688423_0_0_1"/>
<name>R7T7S7_CAPTE</name>
<reference evidence="3" key="1">
    <citation type="submission" date="2012-12" db="EMBL/GenBank/DDBJ databases">
        <authorList>
            <person name="Hellsten U."/>
            <person name="Grimwood J."/>
            <person name="Chapman J.A."/>
            <person name="Shapiro H."/>
            <person name="Aerts A."/>
            <person name="Otillar R.P."/>
            <person name="Terry A.Y."/>
            <person name="Boore J.L."/>
            <person name="Simakov O."/>
            <person name="Marletaz F."/>
            <person name="Cho S.-J."/>
            <person name="Edsinger-Gonzales E."/>
            <person name="Havlak P."/>
            <person name="Kuo D.-H."/>
            <person name="Larsson T."/>
            <person name="Lv J."/>
            <person name="Arendt D."/>
            <person name="Savage R."/>
            <person name="Osoegawa K."/>
            <person name="de Jong P."/>
            <person name="Lindberg D.R."/>
            <person name="Seaver E.C."/>
            <person name="Weisblat D.A."/>
            <person name="Putnam N.H."/>
            <person name="Grigoriev I.V."/>
            <person name="Rokhsar D.S."/>
        </authorList>
    </citation>
    <scope>NUCLEOTIDE SEQUENCE</scope>
    <source>
        <strain evidence="3">I ESC-2004</strain>
    </source>
</reference>
<evidence type="ECO:0000313" key="3">
    <source>
        <dbReference type="Proteomes" id="UP000014760"/>
    </source>
</evidence>
<accession>R7T7S7</accession>
<gene>
    <name evidence="1" type="ORF">CAPTEDRAFT_198851</name>
</gene>
<proteinExistence type="predicted"/>
<dbReference type="Proteomes" id="UP000014760">
    <property type="component" value="Unassembled WGS sequence"/>
</dbReference>